<gene>
    <name evidence="1" type="ORF">M9H77_28266</name>
</gene>
<comment type="caution">
    <text evidence="1">The sequence shown here is derived from an EMBL/GenBank/DDBJ whole genome shotgun (WGS) entry which is preliminary data.</text>
</comment>
<proteinExistence type="predicted"/>
<protein>
    <submittedName>
        <fullName evidence="1">Uncharacterized protein</fullName>
    </submittedName>
</protein>
<sequence>MELMADEPMLDVSGSEEYDSGSLKSECGSDLDEVSIGRPEHPIFRPEIDVENPKFKLGMRFSSKSLLREVITAHKVNGTKAKAKVVIEAVCVDDFEAYVHECYHISTYAKVYEPVVAPISGSSLWPRTGKVPPLPSKKLRLPRRPKHARRREPDENGHSKTAKKTAKNTPKKLSKFGMGPFKWQNYGMTGHNKRTCGVGSSSGNQAANLPSNMKKCTSCSEMGHNSRSCTTNIPVPEDQLGEQQVPMAENVTNMDVDQGDQQESGAAINQSSQVTDMVVDQEEQQASGE</sequence>
<evidence type="ECO:0000313" key="1">
    <source>
        <dbReference type="EMBL" id="KAI5659473.1"/>
    </source>
</evidence>
<reference evidence="2" key="1">
    <citation type="journal article" date="2023" name="Nat. Plants">
        <title>Single-cell RNA sequencing provides a high-resolution roadmap for understanding the multicellular compartmentation of specialized metabolism.</title>
        <authorList>
            <person name="Sun S."/>
            <person name="Shen X."/>
            <person name="Li Y."/>
            <person name="Li Y."/>
            <person name="Wang S."/>
            <person name="Li R."/>
            <person name="Zhang H."/>
            <person name="Shen G."/>
            <person name="Guo B."/>
            <person name="Wei J."/>
            <person name="Xu J."/>
            <person name="St-Pierre B."/>
            <person name="Chen S."/>
            <person name="Sun C."/>
        </authorList>
    </citation>
    <scope>NUCLEOTIDE SEQUENCE [LARGE SCALE GENOMIC DNA]</scope>
</reference>
<dbReference type="EMBL" id="CM044706">
    <property type="protein sequence ID" value="KAI5659473.1"/>
    <property type="molecule type" value="Genomic_DNA"/>
</dbReference>
<name>A0ACC0AEW5_CATRO</name>
<dbReference type="Proteomes" id="UP001060085">
    <property type="component" value="Linkage Group LG06"/>
</dbReference>
<keyword evidence="2" id="KW-1185">Reference proteome</keyword>
<evidence type="ECO:0000313" key="2">
    <source>
        <dbReference type="Proteomes" id="UP001060085"/>
    </source>
</evidence>
<accession>A0ACC0AEW5</accession>
<organism evidence="1 2">
    <name type="scientific">Catharanthus roseus</name>
    <name type="common">Madagascar periwinkle</name>
    <name type="synonym">Vinca rosea</name>
    <dbReference type="NCBI Taxonomy" id="4058"/>
    <lineage>
        <taxon>Eukaryota</taxon>
        <taxon>Viridiplantae</taxon>
        <taxon>Streptophyta</taxon>
        <taxon>Embryophyta</taxon>
        <taxon>Tracheophyta</taxon>
        <taxon>Spermatophyta</taxon>
        <taxon>Magnoliopsida</taxon>
        <taxon>eudicotyledons</taxon>
        <taxon>Gunneridae</taxon>
        <taxon>Pentapetalae</taxon>
        <taxon>asterids</taxon>
        <taxon>lamiids</taxon>
        <taxon>Gentianales</taxon>
        <taxon>Apocynaceae</taxon>
        <taxon>Rauvolfioideae</taxon>
        <taxon>Vinceae</taxon>
        <taxon>Catharanthinae</taxon>
        <taxon>Catharanthus</taxon>
    </lineage>
</organism>